<evidence type="ECO:0000313" key="1">
    <source>
        <dbReference type="EMBL" id="KAI4349070.1"/>
    </source>
</evidence>
<dbReference type="Proteomes" id="UP000828941">
    <property type="component" value="Chromosome 4"/>
</dbReference>
<protein>
    <submittedName>
        <fullName evidence="1">Uncharacterized protein</fullName>
    </submittedName>
</protein>
<keyword evidence="2" id="KW-1185">Reference proteome</keyword>
<reference evidence="1 2" key="1">
    <citation type="journal article" date="2022" name="DNA Res.">
        <title>Chromosomal-level genome assembly of the orchid tree Bauhinia variegata (Leguminosae; Cercidoideae) supports the allotetraploid origin hypothesis of Bauhinia.</title>
        <authorList>
            <person name="Zhong Y."/>
            <person name="Chen Y."/>
            <person name="Zheng D."/>
            <person name="Pang J."/>
            <person name="Liu Y."/>
            <person name="Luo S."/>
            <person name="Meng S."/>
            <person name="Qian L."/>
            <person name="Wei D."/>
            <person name="Dai S."/>
            <person name="Zhou R."/>
        </authorList>
    </citation>
    <scope>NUCLEOTIDE SEQUENCE [LARGE SCALE GENOMIC DNA]</scope>
    <source>
        <strain evidence="1">BV-YZ2020</strain>
    </source>
</reference>
<dbReference type="EMBL" id="CM039429">
    <property type="protein sequence ID" value="KAI4349070.1"/>
    <property type="molecule type" value="Genomic_DNA"/>
</dbReference>
<evidence type="ECO:0000313" key="2">
    <source>
        <dbReference type="Proteomes" id="UP000828941"/>
    </source>
</evidence>
<gene>
    <name evidence="1" type="ORF">L6164_009712</name>
</gene>
<proteinExistence type="predicted"/>
<organism evidence="1 2">
    <name type="scientific">Bauhinia variegata</name>
    <name type="common">Purple orchid tree</name>
    <name type="synonym">Phanera variegata</name>
    <dbReference type="NCBI Taxonomy" id="167791"/>
    <lineage>
        <taxon>Eukaryota</taxon>
        <taxon>Viridiplantae</taxon>
        <taxon>Streptophyta</taxon>
        <taxon>Embryophyta</taxon>
        <taxon>Tracheophyta</taxon>
        <taxon>Spermatophyta</taxon>
        <taxon>Magnoliopsida</taxon>
        <taxon>eudicotyledons</taxon>
        <taxon>Gunneridae</taxon>
        <taxon>Pentapetalae</taxon>
        <taxon>rosids</taxon>
        <taxon>fabids</taxon>
        <taxon>Fabales</taxon>
        <taxon>Fabaceae</taxon>
        <taxon>Cercidoideae</taxon>
        <taxon>Cercideae</taxon>
        <taxon>Bauhiniinae</taxon>
        <taxon>Bauhinia</taxon>
    </lineage>
</organism>
<sequence>MPCSVCLSSLSLSSLHQTRTLVPKSYPYHRLSVNSSIDKNPTTNPNKFTAATNNGSNKPSSWVSPDWLTSLTRSLTIGKDDSGIPIASAKLDDVSDLLGGALFLPLYKWMIENGPIYRLAAGPRNFVVVSDPAIAKHVLRNYGKYAKGLVAEVSEFLFGSGFAIAEGPLWTARRRAVVPSLHKRYLSIMVDRVFCRCAERLVEKLQSDAQNGTAVNMEEKFSQLTLDVIGLSVFNYSFDSLNADSPVIDAVYTALKEAEARSTDLLPYWKVKFLCNIIPRQLKAEKAVSVIRKTVEELIQKCKDIVEAEGEKIDDEEYVNETDPSILRFLLASREEVSSAQLRDDLLSLLVAGHETTGSVLTWTLYLLSKDSSALAKAQEEVDRVLQGRRPSYEDIKDLKFLTRCIIESLRLYPHPPVLLRRAQVPDVLPGDYKVGAGQDIMISVYNIHHSSEVWERAEEFLPERFDLEGPVPNETNTDFRFIPFSGGPRKCVGDQFALLEAIVGLAIFLQHMNFELVPDQNISMTTGATIHTANGLYMKLSQRQK</sequence>
<accession>A0ACB9PR82</accession>
<name>A0ACB9PR82_BAUVA</name>
<comment type="caution">
    <text evidence="1">The sequence shown here is derived from an EMBL/GenBank/DDBJ whole genome shotgun (WGS) entry which is preliminary data.</text>
</comment>